<dbReference type="GO" id="GO:1990281">
    <property type="term" value="C:efflux pump complex"/>
    <property type="evidence" value="ECO:0007669"/>
    <property type="project" value="TreeGrafter"/>
</dbReference>
<dbReference type="GO" id="GO:0015288">
    <property type="term" value="F:porin activity"/>
    <property type="evidence" value="ECO:0007669"/>
    <property type="project" value="TreeGrafter"/>
</dbReference>
<feature type="signal peptide" evidence="8">
    <location>
        <begin position="1"/>
        <end position="32"/>
    </location>
</feature>
<keyword evidence="3" id="KW-0813">Transport</keyword>
<dbReference type="RefSeq" id="WP_163968538.1">
    <property type="nucleotide sequence ID" value="NZ_JAAIVB010000084.1"/>
</dbReference>
<evidence type="ECO:0000256" key="8">
    <source>
        <dbReference type="SAM" id="SignalP"/>
    </source>
</evidence>
<accession>A0A6B3SVS0</accession>
<protein>
    <submittedName>
        <fullName evidence="9">TolC family protein</fullName>
    </submittedName>
</protein>
<keyword evidence="4" id="KW-1134">Transmembrane beta strand</keyword>
<proteinExistence type="inferred from homology"/>
<dbReference type="Gene3D" id="1.20.1600.10">
    <property type="entry name" value="Outer membrane efflux proteins (OEP)"/>
    <property type="match status" value="1"/>
</dbReference>
<keyword evidence="7" id="KW-0998">Cell outer membrane</keyword>
<dbReference type="Pfam" id="PF02321">
    <property type="entry name" value="OEP"/>
    <property type="match status" value="2"/>
</dbReference>
<organism evidence="9 10">
    <name type="scientific">Noviherbaspirillum galbum</name>
    <dbReference type="NCBI Taxonomy" id="2709383"/>
    <lineage>
        <taxon>Bacteria</taxon>
        <taxon>Pseudomonadati</taxon>
        <taxon>Pseudomonadota</taxon>
        <taxon>Betaproteobacteria</taxon>
        <taxon>Burkholderiales</taxon>
        <taxon>Oxalobacteraceae</taxon>
        <taxon>Noviherbaspirillum</taxon>
    </lineage>
</organism>
<reference evidence="9 10" key="1">
    <citation type="submission" date="2020-02" db="EMBL/GenBank/DDBJ databases">
        <authorList>
            <person name="Kim M.K."/>
        </authorList>
    </citation>
    <scope>NUCLEOTIDE SEQUENCE [LARGE SCALE GENOMIC DNA]</scope>
    <source>
        <strain evidence="9 10">17J57-3</strain>
    </source>
</reference>
<evidence type="ECO:0000313" key="10">
    <source>
        <dbReference type="Proteomes" id="UP000482155"/>
    </source>
</evidence>
<sequence>MSLTFFMRLHKRPPFTCLLLCAVMLLCQPGTAAEPANQRTRPITLAQSIALALQQNHDVRLALAASRAAQANLDTANTAPNPTLTVQSAGINPQLGIGPGSLRDKTVDTSIRIDQLIERGGKRALRTENASHLQRAADIDIQDARRQLAISVSQAYYDLLAAQARLGILEDNQNLFDKSLAAARLRKRAGDLAGADLDRLLADALRAANDRRQAQADAMRASLALARLLGMPAGDGMLQATDEWPAPIEPQMPAQLEASLAARPDVRAAQARVDAAEAARKLALASRTRDVTVGVQYDHYPSSNANTQGGGNSWAVGVQIPLFVRNHFEGEIRAADAALESARLTHEKILAAARNEALGAWQDVGAAGDKIRRIDADLLAAARRASDAAEFAFKNGAIPVMDLLDAQRTYRSIQLDAINARADHAKALAAWNALISPEDKP</sequence>
<dbReference type="PANTHER" id="PTHR30026:SF20">
    <property type="entry name" value="OUTER MEMBRANE PROTEIN TOLC"/>
    <property type="match status" value="1"/>
</dbReference>
<evidence type="ECO:0000256" key="6">
    <source>
        <dbReference type="ARBA" id="ARBA00023136"/>
    </source>
</evidence>
<evidence type="ECO:0000313" key="9">
    <source>
        <dbReference type="EMBL" id="NEX64601.1"/>
    </source>
</evidence>
<keyword evidence="8" id="KW-0732">Signal</keyword>
<comment type="similarity">
    <text evidence="2">Belongs to the outer membrane factor (OMF) (TC 1.B.17) family.</text>
</comment>
<keyword evidence="10" id="KW-1185">Reference proteome</keyword>
<comment type="subcellular location">
    <subcellularLocation>
        <location evidence="1">Cell outer membrane</location>
    </subcellularLocation>
</comment>
<feature type="chain" id="PRO_5025553692" evidence="8">
    <location>
        <begin position="33"/>
        <end position="441"/>
    </location>
</feature>
<name>A0A6B3SVS0_9BURK</name>
<evidence type="ECO:0000256" key="3">
    <source>
        <dbReference type="ARBA" id="ARBA00022448"/>
    </source>
</evidence>
<evidence type="ECO:0000256" key="5">
    <source>
        <dbReference type="ARBA" id="ARBA00022692"/>
    </source>
</evidence>
<dbReference type="PANTHER" id="PTHR30026">
    <property type="entry name" value="OUTER MEMBRANE PROTEIN TOLC"/>
    <property type="match status" value="1"/>
</dbReference>
<dbReference type="AlphaFoldDB" id="A0A6B3SVS0"/>
<dbReference type="GO" id="GO:0009279">
    <property type="term" value="C:cell outer membrane"/>
    <property type="evidence" value="ECO:0007669"/>
    <property type="project" value="UniProtKB-SubCell"/>
</dbReference>
<dbReference type="InterPro" id="IPR003423">
    <property type="entry name" value="OMP_efflux"/>
</dbReference>
<evidence type="ECO:0000256" key="1">
    <source>
        <dbReference type="ARBA" id="ARBA00004442"/>
    </source>
</evidence>
<evidence type="ECO:0000256" key="7">
    <source>
        <dbReference type="ARBA" id="ARBA00023237"/>
    </source>
</evidence>
<dbReference type="GO" id="GO:0015562">
    <property type="term" value="F:efflux transmembrane transporter activity"/>
    <property type="evidence" value="ECO:0007669"/>
    <property type="project" value="InterPro"/>
</dbReference>
<keyword evidence="5" id="KW-0812">Transmembrane</keyword>
<gene>
    <name evidence="9" type="ORF">G3574_26285</name>
</gene>
<keyword evidence="6" id="KW-0472">Membrane</keyword>
<dbReference type="Proteomes" id="UP000482155">
    <property type="component" value="Unassembled WGS sequence"/>
</dbReference>
<dbReference type="EMBL" id="JAAIVB010000084">
    <property type="protein sequence ID" value="NEX64601.1"/>
    <property type="molecule type" value="Genomic_DNA"/>
</dbReference>
<dbReference type="SUPFAM" id="SSF56954">
    <property type="entry name" value="Outer membrane efflux proteins (OEP)"/>
    <property type="match status" value="1"/>
</dbReference>
<dbReference type="InterPro" id="IPR051906">
    <property type="entry name" value="TolC-like"/>
</dbReference>
<evidence type="ECO:0000256" key="2">
    <source>
        <dbReference type="ARBA" id="ARBA00007613"/>
    </source>
</evidence>
<evidence type="ECO:0000256" key="4">
    <source>
        <dbReference type="ARBA" id="ARBA00022452"/>
    </source>
</evidence>
<comment type="caution">
    <text evidence="9">The sequence shown here is derived from an EMBL/GenBank/DDBJ whole genome shotgun (WGS) entry which is preliminary data.</text>
</comment>